<evidence type="ECO:0000313" key="2">
    <source>
        <dbReference type="Proteomes" id="UP000078561"/>
    </source>
</evidence>
<evidence type="ECO:0000313" key="1">
    <source>
        <dbReference type="EMBL" id="SAM07755.1"/>
    </source>
</evidence>
<dbReference type="InterPro" id="IPR043132">
    <property type="entry name" value="BCAT-like_C"/>
</dbReference>
<dbReference type="AlphaFoldDB" id="A0A168S3F7"/>
<dbReference type="Gene3D" id="3.20.10.10">
    <property type="entry name" value="D-amino Acid Aminotransferase, subunit A, domain 2"/>
    <property type="match status" value="1"/>
</dbReference>
<sequence length="325" mass="36839">MSSVIIEQTNPVAPSSSAVYSIKQGNVSFNDFILSYPRGAYTGMRTVDHGSILELTSHLKRITNSLALMKFTPPDQAEEPDSVNEQMKSFRRLETLEDKLVPLIHAGLLAYYELEPQVLEAKVSVMVTYCFDLHRPCFAVHVGHLGQPSRERIKVVLENKARTMPAVKDSQWVRDRASLEKNKGQEINEVVLVDDSENVYEGMASNFFAVRRRQHDDEEGANKSDYVIQCASLDHVLLGTIMKLVMALCEKEKIDIEWVFPRLQDARAGKWEGCFLTSTSRLLLPIETIYSKDGSAPIEFPPSEFIQQLQEKVIEELKNRSYSVL</sequence>
<organism evidence="1">
    <name type="scientific">Absidia glauca</name>
    <name type="common">Pin mould</name>
    <dbReference type="NCBI Taxonomy" id="4829"/>
    <lineage>
        <taxon>Eukaryota</taxon>
        <taxon>Fungi</taxon>
        <taxon>Fungi incertae sedis</taxon>
        <taxon>Mucoromycota</taxon>
        <taxon>Mucoromycotina</taxon>
        <taxon>Mucoromycetes</taxon>
        <taxon>Mucorales</taxon>
        <taxon>Cunninghamellaceae</taxon>
        <taxon>Absidia</taxon>
    </lineage>
</organism>
<dbReference type="EMBL" id="LT554852">
    <property type="protein sequence ID" value="SAM07755.1"/>
    <property type="molecule type" value="Genomic_DNA"/>
</dbReference>
<dbReference type="InterPro" id="IPR001544">
    <property type="entry name" value="Aminotrans_IV"/>
</dbReference>
<dbReference type="OMA" id="WEGCFLT"/>
<dbReference type="InParanoid" id="A0A168S3F7"/>
<name>A0A168S3F7_ABSGL</name>
<keyword evidence="2" id="KW-1185">Reference proteome</keyword>
<dbReference type="Gene3D" id="3.30.470.10">
    <property type="match status" value="1"/>
</dbReference>
<dbReference type="Proteomes" id="UP000078561">
    <property type="component" value="Unassembled WGS sequence"/>
</dbReference>
<dbReference type="InterPro" id="IPR036038">
    <property type="entry name" value="Aminotransferase-like"/>
</dbReference>
<dbReference type="PANTHER" id="PTHR47703">
    <property type="entry name" value="D-AMINOACID AMINOTRANSFERASE-LIKE PLP-DEPENDENT ENZYMES SUPERFAMILY PROTEIN"/>
    <property type="match status" value="1"/>
</dbReference>
<gene>
    <name evidence="1" type="primary">ABSGL_13412.1 scaffold 14161</name>
</gene>
<evidence type="ECO:0008006" key="3">
    <source>
        <dbReference type="Google" id="ProtNLM"/>
    </source>
</evidence>
<reference evidence="1" key="1">
    <citation type="submission" date="2016-04" db="EMBL/GenBank/DDBJ databases">
        <authorList>
            <person name="Evans L.H."/>
            <person name="Alamgir A."/>
            <person name="Owens N."/>
            <person name="Weber N.D."/>
            <person name="Virtaneva K."/>
            <person name="Barbian K."/>
            <person name="Babar A."/>
            <person name="Rosenke K."/>
        </authorList>
    </citation>
    <scope>NUCLEOTIDE SEQUENCE [LARGE SCALE GENOMIC DNA]</scope>
    <source>
        <strain evidence="1">CBS 101.48</strain>
    </source>
</reference>
<dbReference type="OrthoDB" id="59470at2759"/>
<proteinExistence type="predicted"/>
<accession>A0A168S3F7</accession>
<dbReference type="InterPro" id="IPR043131">
    <property type="entry name" value="BCAT-like_N"/>
</dbReference>
<dbReference type="Pfam" id="PF01063">
    <property type="entry name" value="Aminotran_4"/>
    <property type="match status" value="1"/>
</dbReference>
<dbReference type="PANTHER" id="PTHR47703:SF2">
    <property type="entry name" value="D-AMINOACID AMINOTRANSFERASE-LIKE PLP-DEPENDENT ENZYMES SUPERFAMILY PROTEIN"/>
    <property type="match status" value="1"/>
</dbReference>
<dbReference type="GO" id="GO:0003824">
    <property type="term" value="F:catalytic activity"/>
    <property type="evidence" value="ECO:0007669"/>
    <property type="project" value="InterPro"/>
</dbReference>
<protein>
    <recommendedName>
        <fullName evidence="3">Aminotransferase class IV</fullName>
    </recommendedName>
</protein>
<dbReference type="SUPFAM" id="SSF56752">
    <property type="entry name" value="D-aminoacid aminotransferase-like PLP-dependent enzymes"/>
    <property type="match status" value="1"/>
</dbReference>